<evidence type="ECO:0000259" key="4">
    <source>
        <dbReference type="PROSITE" id="PS50853"/>
    </source>
</evidence>
<feature type="region of interest" description="Disordered" evidence="3">
    <location>
        <begin position="373"/>
        <end position="394"/>
    </location>
</feature>
<feature type="domain" description="Fibronectin type-III" evidence="4">
    <location>
        <begin position="397"/>
        <end position="503"/>
    </location>
</feature>
<keyword evidence="1" id="KW-0378">Hydrolase</keyword>
<dbReference type="InterPro" id="IPR036116">
    <property type="entry name" value="FN3_sf"/>
</dbReference>
<dbReference type="AlphaFoldDB" id="A0A1L7R8T3"/>
<protein>
    <submittedName>
        <fullName evidence="5">Fibronectin, type III domain protein = JCM 1222</fullName>
    </submittedName>
</protein>
<reference evidence="5" key="1">
    <citation type="submission" date="2014-07" db="EMBL/GenBank/DDBJ databases">
        <authorList>
            <person name="Zhang J.E."/>
            <person name="Yang H."/>
            <person name="Guo J."/>
            <person name="Deng Z."/>
            <person name="Luo H."/>
            <person name="Luo M."/>
            <person name="Zhao B."/>
        </authorList>
    </citation>
    <scope>NUCLEOTIDE SEQUENCE</scope>
    <source>
        <strain evidence="5">AM4</strain>
    </source>
</reference>
<sequence length="680" mass="71798">MTARLVAYSPNGDRIGLLPDASSWSASLPLNDVSALDLSYPLTGARAGLLAQAVEVAVEVHDGTSWVEPRNARYRVLESSADRAQGAADVVSYTCPGYGGIMDGVSVPPQALAPKTATWDSDGKRSFLSASVGQILLTVLQEARQTVTGLAPGLETAFTSTADSSGSTWAKRITIYYEPGTSLLTILDNLAQQGQCDWWLEGRRLHVVNPDSTSTRTGRRLHADASERPVRMSRAGLLHTAILVGDDGLTWKVDNPSTPRPWGATMTVINQGGVRDEGTARTLIDEQLTSGSQPRIERTLSAGMDRMSVRFQRDFLVGDWLLAPDETDVWQEMRVHQVTLSQDTDGIALAVTLNDRFIDQDVRNAKRTKGIVNGASGDAGTGSLPTSATPEGAVPAAPTGVVVGSEAYLDDDGVARAVIRVSWAPVTVDTRGNALTSVAGYEVAARRAGDAAWSTTGTVSTSDTAAGLSPMATGTAYQVRVRAFTDTVMGGWSAVVTITTASDVTPPPVPTVPVLSQTLGVLSVVWDGQGVGAETMPADLSHLDVSVQVPGDAPAPTATMIRPARRAIVSGLESRQYEVRLRSVDRSGNASNWSSAALITLEALIDVDTISDEVESRLSSSQALQQAAVAQTLATMTQLTDAMTAVATSLVSTSPYPPDDGTVDSTIWVSPDARVFVLRQ</sequence>
<keyword evidence="1" id="KW-0326">Glycosidase</keyword>
<dbReference type="GO" id="GO:0000272">
    <property type="term" value="P:polysaccharide catabolic process"/>
    <property type="evidence" value="ECO:0007669"/>
    <property type="project" value="UniProtKB-KW"/>
</dbReference>
<accession>A0A1L7R8T3</accession>
<gene>
    <name evidence="5" type="ORF">AAM4_0360</name>
</gene>
<keyword evidence="2" id="KW-0119">Carbohydrate metabolism</keyword>
<dbReference type="Pfam" id="PF00041">
    <property type="entry name" value="fn3"/>
    <property type="match status" value="1"/>
</dbReference>
<dbReference type="InterPro" id="IPR013783">
    <property type="entry name" value="Ig-like_fold"/>
</dbReference>
<name>A0A1L7R8T3_9ACTO</name>
<proteinExistence type="predicted"/>
<organism evidence="5">
    <name type="scientific">Actinomyces succiniciruminis</name>
    <dbReference type="NCBI Taxonomy" id="1522002"/>
    <lineage>
        <taxon>Bacteria</taxon>
        <taxon>Bacillati</taxon>
        <taxon>Actinomycetota</taxon>
        <taxon>Actinomycetes</taxon>
        <taxon>Actinomycetales</taxon>
        <taxon>Actinomycetaceae</taxon>
        <taxon>Actinomyces</taxon>
    </lineage>
</organism>
<dbReference type="Gene3D" id="2.60.40.10">
    <property type="entry name" value="Immunoglobulins"/>
    <property type="match status" value="1"/>
</dbReference>
<dbReference type="SUPFAM" id="SSF49265">
    <property type="entry name" value="Fibronectin type III"/>
    <property type="match status" value="1"/>
</dbReference>
<keyword evidence="2" id="KW-0624">Polysaccharide degradation</keyword>
<dbReference type="PROSITE" id="PS50853">
    <property type="entry name" value="FN3"/>
    <property type="match status" value="1"/>
</dbReference>
<evidence type="ECO:0000313" key="5">
    <source>
        <dbReference type="EMBL" id="CED90255.1"/>
    </source>
</evidence>
<dbReference type="InterPro" id="IPR003961">
    <property type="entry name" value="FN3_dom"/>
</dbReference>
<evidence type="ECO:0000256" key="2">
    <source>
        <dbReference type="ARBA" id="ARBA00023326"/>
    </source>
</evidence>
<dbReference type="CDD" id="cd00063">
    <property type="entry name" value="FN3"/>
    <property type="match status" value="1"/>
</dbReference>
<dbReference type="RefSeq" id="WP_210578561.1">
    <property type="nucleotide sequence ID" value="NZ_LK995470.1"/>
</dbReference>
<dbReference type="EMBL" id="LK995470">
    <property type="protein sequence ID" value="CED90255.1"/>
    <property type="molecule type" value="Genomic_DNA"/>
</dbReference>
<dbReference type="GO" id="GO:0016798">
    <property type="term" value="F:hydrolase activity, acting on glycosyl bonds"/>
    <property type="evidence" value="ECO:0007669"/>
    <property type="project" value="UniProtKB-KW"/>
</dbReference>
<evidence type="ECO:0000256" key="1">
    <source>
        <dbReference type="ARBA" id="ARBA00023295"/>
    </source>
</evidence>
<evidence type="ECO:0000256" key="3">
    <source>
        <dbReference type="SAM" id="MobiDB-lite"/>
    </source>
</evidence>